<dbReference type="Pfam" id="PF15046">
    <property type="entry name" value="DUF4532"/>
    <property type="match status" value="1"/>
</dbReference>
<dbReference type="EMBL" id="CAJNOC010001731">
    <property type="protein sequence ID" value="CAF0887070.1"/>
    <property type="molecule type" value="Genomic_DNA"/>
</dbReference>
<name>A0A813YPB2_9BILA</name>
<evidence type="ECO:0000313" key="1">
    <source>
        <dbReference type="EMBL" id="CAF0887070.1"/>
    </source>
</evidence>
<dbReference type="AlphaFoldDB" id="A0A813YPB2"/>
<protein>
    <submittedName>
        <fullName evidence="1">Uncharacterized protein</fullName>
    </submittedName>
</protein>
<dbReference type="PANTHER" id="PTHR35156">
    <property type="entry name" value="TESTIS-EXPRESSED PROTEIN 52"/>
    <property type="match status" value="1"/>
</dbReference>
<evidence type="ECO:0000313" key="2">
    <source>
        <dbReference type="Proteomes" id="UP000663879"/>
    </source>
</evidence>
<dbReference type="InterPro" id="IPR029206">
    <property type="entry name" value="DUF4532"/>
</dbReference>
<dbReference type="PANTHER" id="PTHR35156:SF1">
    <property type="entry name" value="TESTIS-EXPRESSED PROTEIN 52"/>
    <property type="match status" value="1"/>
</dbReference>
<comment type="caution">
    <text evidence="1">The sequence shown here is derived from an EMBL/GenBank/DDBJ whole genome shotgun (WGS) entry which is preliminary data.</text>
</comment>
<dbReference type="OrthoDB" id="10017413at2759"/>
<gene>
    <name evidence="1" type="ORF">OXX778_LOCUS10715</name>
</gene>
<dbReference type="Proteomes" id="UP000663879">
    <property type="component" value="Unassembled WGS sequence"/>
</dbReference>
<organism evidence="1 2">
    <name type="scientific">Brachionus calyciflorus</name>
    <dbReference type="NCBI Taxonomy" id="104777"/>
    <lineage>
        <taxon>Eukaryota</taxon>
        <taxon>Metazoa</taxon>
        <taxon>Spiralia</taxon>
        <taxon>Gnathifera</taxon>
        <taxon>Rotifera</taxon>
        <taxon>Eurotatoria</taxon>
        <taxon>Monogononta</taxon>
        <taxon>Pseudotrocha</taxon>
        <taxon>Ploima</taxon>
        <taxon>Brachionidae</taxon>
        <taxon>Brachionus</taxon>
    </lineage>
</organism>
<keyword evidence="2" id="KW-1185">Reference proteome</keyword>
<proteinExistence type="predicted"/>
<accession>A0A813YPB2</accession>
<reference evidence="1" key="1">
    <citation type="submission" date="2021-02" db="EMBL/GenBank/DDBJ databases">
        <authorList>
            <person name="Nowell W R."/>
        </authorList>
    </citation>
    <scope>NUCLEOTIDE SEQUENCE</scope>
    <source>
        <strain evidence="1">Ploen Becks lab</strain>
    </source>
</reference>
<sequence length="277" mass="31851">MTSFKEKEYLFSSPQIPLSGFTDKPINRLVNTRIKPSILSIETNHVKRELKKTIKDISPLVEHQLWLEAGKMDKGFVKSFNADETLSFNSNIWRNYRSSAGLYSERKSAVSESIASIYPINIPAPSQIGPNTLKRFYEQNKNIFKSDEAFKKAVDKVEKEATLMKYLRLKSEVRNPPLDYNGNILPPKNFKKYPPIFKKNNLEPIENFTSVSYPHLALLPAPKIEHIESLIVSDKMKIDAARIKMKRFMPLKTYPKKPMTDKLVDEQITGNTLGRTE</sequence>